<comment type="caution">
    <text evidence="1">The sequence shown here is derived from an EMBL/GenBank/DDBJ whole genome shotgun (WGS) entry which is preliminary data.</text>
</comment>
<sequence>MVLTKADFTKRLDELRTGELDSLTVTPDQFFYFQQAFMDYETRKRIVGEAATDGVVVYHYATDN</sequence>
<dbReference type="STRING" id="1423745.GCA_001311215_01891"/>
<dbReference type="AlphaFoldDB" id="A0A0R2CSC0"/>
<protein>
    <submittedName>
        <fullName evidence="1">Uncharacterized protein</fullName>
    </submittedName>
</protein>
<dbReference type="EMBL" id="AYZI01000007">
    <property type="protein sequence ID" value="KRM91145.1"/>
    <property type="molecule type" value="Genomic_DNA"/>
</dbReference>
<dbReference type="PATRIC" id="fig|1423745.4.peg.1135"/>
<name>A0A0R2CSC0_9LACO</name>
<proteinExistence type="predicted"/>
<reference evidence="1 2" key="1">
    <citation type="journal article" date="2015" name="Genome Announc.">
        <title>Expanding the biotechnology potential of lactobacilli through comparative genomics of 213 strains and associated genera.</title>
        <authorList>
            <person name="Sun Z."/>
            <person name="Harris H.M."/>
            <person name="McCann A."/>
            <person name="Guo C."/>
            <person name="Argimon S."/>
            <person name="Zhang W."/>
            <person name="Yang X."/>
            <person name="Jeffery I.B."/>
            <person name="Cooney J.C."/>
            <person name="Kagawa T.F."/>
            <person name="Liu W."/>
            <person name="Song Y."/>
            <person name="Salvetti E."/>
            <person name="Wrobel A."/>
            <person name="Rasinkangas P."/>
            <person name="Parkhill J."/>
            <person name="Rea M.C."/>
            <person name="O'Sullivan O."/>
            <person name="Ritari J."/>
            <person name="Douillard F.P."/>
            <person name="Paul Ross R."/>
            <person name="Yang R."/>
            <person name="Briner A.E."/>
            <person name="Felis G.E."/>
            <person name="de Vos W.M."/>
            <person name="Barrangou R."/>
            <person name="Klaenhammer T.R."/>
            <person name="Caufield P.W."/>
            <person name="Cui Y."/>
            <person name="Zhang H."/>
            <person name="O'Toole P.W."/>
        </authorList>
    </citation>
    <scope>NUCLEOTIDE SEQUENCE [LARGE SCALE GENOMIC DNA]</scope>
    <source>
        <strain evidence="1 2">DSM 22689</strain>
    </source>
</reference>
<evidence type="ECO:0000313" key="1">
    <source>
        <dbReference type="EMBL" id="KRM91145.1"/>
    </source>
</evidence>
<dbReference type="RefSeq" id="WP_009167376.1">
    <property type="nucleotide sequence ID" value="NZ_AYZI01000007.1"/>
</dbReference>
<accession>A0A0R2CSC0</accession>
<organism evidence="1 2">
    <name type="scientific">Fructilactobacillus florum DSM 22689 = JCM 16035</name>
    <dbReference type="NCBI Taxonomy" id="1423745"/>
    <lineage>
        <taxon>Bacteria</taxon>
        <taxon>Bacillati</taxon>
        <taxon>Bacillota</taxon>
        <taxon>Bacilli</taxon>
        <taxon>Lactobacillales</taxon>
        <taxon>Lactobacillaceae</taxon>
        <taxon>Fructilactobacillus</taxon>
    </lineage>
</organism>
<gene>
    <name evidence="1" type="ORF">FC87_GL001071</name>
</gene>
<evidence type="ECO:0000313" key="2">
    <source>
        <dbReference type="Proteomes" id="UP000051586"/>
    </source>
</evidence>
<dbReference type="Proteomes" id="UP000051586">
    <property type="component" value="Unassembled WGS sequence"/>
</dbReference>